<name>U5D0Q0_AMBTC</name>
<protein>
    <submittedName>
        <fullName evidence="2">Uncharacterized protein</fullName>
    </submittedName>
</protein>
<evidence type="ECO:0000313" key="3">
    <source>
        <dbReference type="Proteomes" id="UP000017836"/>
    </source>
</evidence>
<accession>U5D0Q0</accession>
<proteinExistence type="predicted"/>
<organism evidence="2 3">
    <name type="scientific">Amborella trichopoda</name>
    <dbReference type="NCBI Taxonomy" id="13333"/>
    <lineage>
        <taxon>Eukaryota</taxon>
        <taxon>Viridiplantae</taxon>
        <taxon>Streptophyta</taxon>
        <taxon>Embryophyta</taxon>
        <taxon>Tracheophyta</taxon>
        <taxon>Spermatophyta</taxon>
        <taxon>Magnoliopsida</taxon>
        <taxon>Amborellales</taxon>
        <taxon>Amborellaceae</taxon>
        <taxon>Amborella</taxon>
    </lineage>
</organism>
<dbReference type="Proteomes" id="UP000017836">
    <property type="component" value="Unassembled WGS sequence"/>
</dbReference>
<keyword evidence="3" id="KW-1185">Reference proteome</keyword>
<dbReference type="AlphaFoldDB" id="U5D0Q0"/>
<feature type="region of interest" description="Disordered" evidence="1">
    <location>
        <begin position="28"/>
        <end position="52"/>
    </location>
</feature>
<evidence type="ECO:0000313" key="2">
    <source>
        <dbReference type="EMBL" id="ERN19181.1"/>
    </source>
</evidence>
<dbReference type="PANTHER" id="PTHR33132:SF128">
    <property type="entry name" value="OS01G0778900 PROTEIN"/>
    <property type="match status" value="1"/>
</dbReference>
<dbReference type="PANTHER" id="PTHR33132">
    <property type="entry name" value="OSJNBB0118P14.9 PROTEIN"/>
    <property type="match status" value="1"/>
</dbReference>
<reference evidence="3" key="1">
    <citation type="journal article" date="2013" name="Science">
        <title>The Amborella genome and the evolution of flowering plants.</title>
        <authorList>
            <consortium name="Amborella Genome Project"/>
        </authorList>
    </citation>
    <scope>NUCLEOTIDE SEQUENCE [LARGE SCALE GENOMIC DNA]</scope>
</reference>
<dbReference type="Gramene" id="ERN19181">
    <property type="protein sequence ID" value="ERN19181"/>
    <property type="gene ID" value="AMTR_s00061p00175960"/>
</dbReference>
<evidence type="ECO:0000256" key="1">
    <source>
        <dbReference type="SAM" id="MobiDB-lite"/>
    </source>
</evidence>
<sequence length="121" mass="13243">MIYIHTKRPKILIVLQNSAAMEEKQPLEITTSEKIPSDPSVPNDPGDKHPLLVITSPATPTRATLHKHPSVKNNCLCSPTTHVGSFRCRHHRASHLSRHSNSFNSLADLPQKPSSDGTIGA</sequence>
<feature type="compositionally biased region" description="Polar residues" evidence="1">
    <location>
        <begin position="112"/>
        <end position="121"/>
    </location>
</feature>
<dbReference type="EMBL" id="KI392075">
    <property type="protein sequence ID" value="ERN19181.1"/>
    <property type="molecule type" value="Genomic_DNA"/>
</dbReference>
<dbReference type="HOGENOM" id="CLU_2041202_0_0_1"/>
<gene>
    <name evidence="2" type="ORF">AMTR_s00061p00175960</name>
</gene>
<feature type="region of interest" description="Disordered" evidence="1">
    <location>
        <begin position="92"/>
        <end position="121"/>
    </location>
</feature>